<dbReference type="CDD" id="cd09487">
    <property type="entry name" value="SAM_superfamily"/>
    <property type="match status" value="1"/>
</dbReference>
<name>A0A9P1GU07_9DINO</name>
<evidence type="ECO:0000256" key="1">
    <source>
        <dbReference type="SAM" id="MobiDB-lite"/>
    </source>
</evidence>
<keyword evidence="5" id="KW-1185">Reference proteome</keyword>
<dbReference type="EMBL" id="CAMXCT020006833">
    <property type="protein sequence ID" value="CAL1174170.1"/>
    <property type="molecule type" value="Genomic_DNA"/>
</dbReference>
<feature type="compositionally biased region" description="Basic and acidic residues" evidence="1">
    <location>
        <begin position="21"/>
        <end position="39"/>
    </location>
</feature>
<dbReference type="EMBL" id="CAMXCT010006833">
    <property type="protein sequence ID" value="CAI4020795.1"/>
    <property type="molecule type" value="Genomic_DNA"/>
</dbReference>
<evidence type="ECO:0000313" key="3">
    <source>
        <dbReference type="EMBL" id="CAI4020795.1"/>
    </source>
</evidence>
<gene>
    <name evidence="3" type="ORF">C1SCF055_LOCUS45179</name>
</gene>
<dbReference type="SUPFAM" id="SSF47769">
    <property type="entry name" value="SAM/Pointed domain"/>
    <property type="match status" value="1"/>
</dbReference>
<dbReference type="EMBL" id="CAMXCT030006833">
    <property type="protein sequence ID" value="CAL4808107.1"/>
    <property type="molecule type" value="Genomic_DNA"/>
</dbReference>
<dbReference type="AlphaFoldDB" id="A0A9P1GU07"/>
<protein>
    <recommendedName>
        <fullName evidence="2">SAM domain-containing protein</fullName>
    </recommendedName>
</protein>
<dbReference type="InterPro" id="IPR013761">
    <property type="entry name" value="SAM/pointed_sf"/>
</dbReference>
<evidence type="ECO:0000259" key="2">
    <source>
        <dbReference type="Pfam" id="PF00536"/>
    </source>
</evidence>
<dbReference type="Gene3D" id="1.10.150.50">
    <property type="entry name" value="Transcription Factor, Ets-1"/>
    <property type="match status" value="1"/>
</dbReference>
<evidence type="ECO:0000313" key="4">
    <source>
        <dbReference type="EMBL" id="CAL4808107.1"/>
    </source>
</evidence>
<dbReference type="Pfam" id="PF00536">
    <property type="entry name" value="SAM_1"/>
    <property type="match status" value="1"/>
</dbReference>
<dbReference type="Proteomes" id="UP001152797">
    <property type="component" value="Unassembled WGS sequence"/>
</dbReference>
<feature type="region of interest" description="Disordered" evidence="1">
    <location>
        <begin position="228"/>
        <end position="248"/>
    </location>
</feature>
<reference evidence="4 5" key="2">
    <citation type="submission" date="2024-05" db="EMBL/GenBank/DDBJ databases">
        <authorList>
            <person name="Chen Y."/>
            <person name="Shah S."/>
            <person name="Dougan E. K."/>
            <person name="Thang M."/>
            <person name="Chan C."/>
        </authorList>
    </citation>
    <scope>NUCLEOTIDE SEQUENCE [LARGE SCALE GENOMIC DNA]</scope>
</reference>
<evidence type="ECO:0000313" key="5">
    <source>
        <dbReference type="Proteomes" id="UP001152797"/>
    </source>
</evidence>
<feature type="domain" description="SAM" evidence="2">
    <location>
        <begin position="324"/>
        <end position="379"/>
    </location>
</feature>
<feature type="region of interest" description="Disordered" evidence="1">
    <location>
        <begin position="1"/>
        <end position="95"/>
    </location>
</feature>
<sequence length="385" mass="43931">MSGPGPRNQLQNEEFIEDEYGEQRRSGANRLSREKREAGRNFALSGGSHVLGAGSSSSMREARQKMVRGLEADPRHRKAAEKRQAAEDQKKARLQKEEERLQALRQRQQEEAVQNQHVNDAKRLRWQVWDMENAPPEASTQVSDHELVGTWSSQKTVYKIRNAMGDLQFNGPPLDQGGDLKGILTRQGPAEWKAELYDSLRNQAVGFMRFRLQGQELVTSFQKLTSNSWGKEKRSQKQPAATKPCDQTRAPMRTNYTEQLIDDSVWQCPQCTLINEDPLCAACGYFIADMQSSQNVDQDGMAGMAAESAEYRLEAEIETKFSCWLRENGLEEYAERLEEHGYSDLDDLLSAEPRDLEEMLRHIEAKPGHILRFKNSLRRTREGLS</sequence>
<dbReference type="InterPro" id="IPR001660">
    <property type="entry name" value="SAM"/>
</dbReference>
<feature type="compositionally biased region" description="Basic and acidic residues" evidence="1">
    <location>
        <begin position="81"/>
        <end position="95"/>
    </location>
</feature>
<accession>A0A9P1GU07</accession>
<organism evidence="3">
    <name type="scientific">Cladocopium goreaui</name>
    <dbReference type="NCBI Taxonomy" id="2562237"/>
    <lineage>
        <taxon>Eukaryota</taxon>
        <taxon>Sar</taxon>
        <taxon>Alveolata</taxon>
        <taxon>Dinophyceae</taxon>
        <taxon>Suessiales</taxon>
        <taxon>Symbiodiniaceae</taxon>
        <taxon>Cladocopium</taxon>
    </lineage>
</organism>
<proteinExistence type="predicted"/>
<reference evidence="3" key="1">
    <citation type="submission" date="2022-10" db="EMBL/GenBank/DDBJ databases">
        <authorList>
            <person name="Chen Y."/>
            <person name="Dougan E. K."/>
            <person name="Chan C."/>
            <person name="Rhodes N."/>
            <person name="Thang M."/>
        </authorList>
    </citation>
    <scope>NUCLEOTIDE SEQUENCE</scope>
</reference>
<comment type="caution">
    <text evidence="3">The sequence shown here is derived from an EMBL/GenBank/DDBJ whole genome shotgun (WGS) entry which is preliminary data.</text>
</comment>
<feature type="compositionally biased region" description="Basic and acidic residues" evidence="1">
    <location>
        <begin position="60"/>
        <end position="74"/>
    </location>
</feature>